<dbReference type="InterPro" id="IPR010767">
    <property type="entry name" value="Phage_CGC-2007_Cje0229"/>
</dbReference>
<dbReference type="EMBL" id="MT145035">
    <property type="protein sequence ID" value="QJI02839.1"/>
    <property type="molecule type" value="Genomic_DNA"/>
</dbReference>
<accession>A0A6M3XY19</accession>
<organism evidence="1">
    <name type="scientific">viral metagenome</name>
    <dbReference type="NCBI Taxonomy" id="1070528"/>
    <lineage>
        <taxon>unclassified sequences</taxon>
        <taxon>metagenomes</taxon>
        <taxon>organismal metagenomes</taxon>
    </lineage>
</organism>
<dbReference type="AlphaFoldDB" id="A0A6M3XY19"/>
<evidence type="ECO:0008006" key="2">
    <source>
        <dbReference type="Google" id="ProtNLM"/>
    </source>
</evidence>
<sequence length="116" mass="13328">MTDNIFELVAPLVYESDLLKYTITVLVGFQSDGASVPRVPIAYMLFGDRAHHESVIHDYLYRIDAFPEVTRSRADDVFLEAMKCRGKGFFVRYAMWMGVRSGGWMAYHKKKVADKL</sequence>
<evidence type="ECO:0000313" key="1">
    <source>
        <dbReference type="EMBL" id="QJI02839.1"/>
    </source>
</evidence>
<protein>
    <recommendedName>
        <fullName evidence="2">DUF1353 domain-containing protein</fullName>
    </recommendedName>
</protein>
<dbReference type="Pfam" id="PF07087">
    <property type="entry name" value="DUF1353"/>
    <property type="match status" value="1"/>
</dbReference>
<proteinExistence type="predicted"/>
<reference evidence="1" key="1">
    <citation type="submission" date="2020-03" db="EMBL/GenBank/DDBJ databases">
        <title>The deep terrestrial virosphere.</title>
        <authorList>
            <person name="Holmfeldt K."/>
            <person name="Nilsson E."/>
            <person name="Simone D."/>
            <person name="Lopez-Fernandez M."/>
            <person name="Wu X."/>
            <person name="de Brujin I."/>
            <person name="Lundin D."/>
            <person name="Andersson A."/>
            <person name="Bertilsson S."/>
            <person name="Dopson M."/>
        </authorList>
    </citation>
    <scope>NUCLEOTIDE SEQUENCE</scope>
    <source>
        <strain evidence="1">TM448B03694</strain>
    </source>
</reference>
<name>A0A6M3XY19_9ZZZZ</name>
<gene>
    <name evidence="1" type="ORF">TM448B03694_0006</name>
</gene>